<keyword evidence="1" id="KW-0378">Hydrolase</keyword>
<accession>A0A2S9XB76</accession>
<dbReference type="SUPFAM" id="SSF52317">
    <property type="entry name" value="Class I glutamine amidotransferase-like"/>
    <property type="match status" value="1"/>
</dbReference>
<protein>
    <submittedName>
        <fullName evidence="1">Gamma-glutamyl-gamma-aminobutyrate hydrolase PuuD</fullName>
        <ecNumber evidence="1">3.5.1.94</ecNumber>
    </submittedName>
</protein>
<proteinExistence type="predicted"/>
<dbReference type="GO" id="GO:0033969">
    <property type="term" value="F:gamma-glutamyl-gamma-aminobutyrate hydrolase activity"/>
    <property type="evidence" value="ECO:0007669"/>
    <property type="project" value="UniProtKB-EC"/>
</dbReference>
<dbReference type="CDD" id="cd01745">
    <property type="entry name" value="GATase1_2"/>
    <property type="match status" value="1"/>
</dbReference>
<organism evidence="1 2">
    <name type="scientific">Enhygromyxa salina</name>
    <dbReference type="NCBI Taxonomy" id="215803"/>
    <lineage>
        <taxon>Bacteria</taxon>
        <taxon>Pseudomonadati</taxon>
        <taxon>Myxococcota</taxon>
        <taxon>Polyangia</taxon>
        <taxon>Nannocystales</taxon>
        <taxon>Nannocystaceae</taxon>
        <taxon>Enhygromyxa</taxon>
    </lineage>
</organism>
<dbReference type="EC" id="3.5.1.94" evidence="1"/>
<dbReference type="Gene3D" id="3.40.50.880">
    <property type="match status" value="1"/>
</dbReference>
<reference evidence="1 2" key="1">
    <citation type="submission" date="2018-03" db="EMBL/GenBank/DDBJ databases">
        <title>Draft Genome Sequences of the Obligatory Marine Myxobacteria Enhygromyxa salina SWB005.</title>
        <authorList>
            <person name="Poehlein A."/>
            <person name="Moghaddam J.A."/>
            <person name="Harms H."/>
            <person name="Alanjari M."/>
            <person name="Koenig G.M."/>
            <person name="Daniel R."/>
            <person name="Schaeberle T.F."/>
        </authorList>
    </citation>
    <scope>NUCLEOTIDE SEQUENCE [LARGE SCALE GENOMIC DNA]</scope>
    <source>
        <strain evidence="1 2">SWB005</strain>
    </source>
</reference>
<gene>
    <name evidence="1" type="primary">puuD</name>
    <name evidence="1" type="ORF">ENSA5_67850</name>
</gene>
<dbReference type="RefSeq" id="WP_106395919.1">
    <property type="nucleotide sequence ID" value="NZ_PVNK01000294.1"/>
</dbReference>
<comment type="caution">
    <text evidence="1">The sequence shown here is derived from an EMBL/GenBank/DDBJ whole genome shotgun (WGS) entry which is preliminary data.</text>
</comment>
<dbReference type="PANTHER" id="PTHR43235:SF1">
    <property type="entry name" value="GLUTAMINE AMIDOTRANSFERASE PB2B2.05-RELATED"/>
    <property type="match status" value="1"/>
</dbReference>
<dbReference type="InterPro" id="IPR011697">
    <property type="entry name" value="Peptidase_C26"/>
</dbReference>
<dbReference type="AlphaFoldDB" id="A0A2S9XB76"/>
<dbReference type="GO" id="GO:0005829">
    <property type="term" value="C:cytosol"/>
    <property type="evidence" value="ECO:0007669"/>
    <property type="project" value="TreeGrafter"/>
</dbReference>
<dbReference type="InterPro" id="IPR044668">
    <property type="entry name" value="PuuD-like"/>
</dbReference>
<dbReference type="Proteomes" id="UP000237968">
    <property type="component" value="Unassembled WGS sequence"/>
</dbReference>
<evidence type="ECO:0000313" key="1">
    <source>
        <dbReference type="EMBL" id="PRP90112.1"/>
    </source>
</evidence>
<dbReference type="EMBL" id="PVNK01000294">
    <property type="protein sequence ID" value="PRP90112.1"/>
    <property type="molecule type" value="Genomic_DNA"/>
</dbReference>
<dbReference type="GO" id="GO:0006598">
    <property type="term" value="P:polyamine catabolic process"/>
    <property type="evidence" value="ECO:0007669"/>
    <property type="project" value="TreeGrafter"/>
</dbReference>
<dbReference type="PROSITE" id="PS51273">
    <property type="entry name" value="GATASE_TYPE_1"/>
    <property type="match status" value="1"/>
</dbReference>
<dbReference type="Pfam" id="PF07722">
    <property type="entry name" value="Peptidase_C26"/>
    <property type="match status" value="1"/>
</dbReference>
<dbReference type="PANTHER" id="PTHR43235">
    <property type="entry name" value="GLUTAMINE AMIDOTRANSFERASE PB2B2.05-RELATED"/>
    <property type="match status" value="1"/>
</dbReference>
<name>A0A2S9XB76_9BACT</name>
<dbReference type="InterPro" id="IPR029062">
    <property type="entry name" value="Class_I_gatase-like"/>
</dbReference>
<evidence type="ECO:0000313" key="2">
    <source>
        <dbReference type="Proteomes" id="UP000237968"/>
    </source>
</evidence>
<keyword evidence="2" id="KW-1185">Reference proteome</keyword>
<sequence>MSVRHDARPRIALTACILHEDPDRRLFKGKALQFSEQKMAHAVWRGGGLPIQLLDLREREALEQAIAASDGLLLQGGADVAPSSYGEEPLRPEWSGDAVRDRHELAAVEVALALGKPILGVCRGIQLLNVALGGSLYQDIQTQVADSLVHRDWHQYEGIEHGVRLERDSWISAVFEGEQFTDPETGGPGLLTNTIHHQALKQVADTLEVSARAPDGIVEAVEDIRGDRWVAGVQWHPEWLDGSEVGGPHRSPGNPVFERFIDACRERASGK</sequence>
<dbReference type="OrthoDB" id="9813383at2"/>